<evidence type="ECO:0000313" key="3">
    <source>
        <dbReference type="Proteomes" id="UP000027586"/>
    </source>
</evidence>
<dbReference type="OrthoDB" id="2290051at2759"/>
<evidence type="ECO:0000313" key="2">
    <source>
        <dbReference type="EMBL" id="CDH49889.1"/>
    </source>
</evidence>
<keyword evidence="3" id="KW-1185">Reference proteome</keyword>
<organism evidence="2 3">
    <name type="scientific">Lichtheimia corymbifera JMRC:FSU:9682</name>
    <dbReference type="NCBI Taxonomy" id="1263082"/>
    <lineage>
        <taxon>Eukaryota</taxon>
        <taxon>Fungi</taxon>
        <taxon>Fungi incertae sedis</taxon>
        <taxon>Mucoromycota</taxon>
        <taxon>Mucoromycotina</taxon>
        <taxon>Mucoromycetes</taxon>
        <taxon>Mucorales</taxon>
        <taxon>Lichtheimiaceae</taxon>
        <taxon>Lichtheimia</taxon>
    </lineage>
</organism>
<dbReference type="EMBL" id="CBTN010000004">
    <property type="protein sequence ID" value="CDH49889.1"/>
    <property type="molecule type" value="Genomic_DNA"/>
</dbReference>
<accession>A0A068RIR2</accession>
<name>A0A068RIR2_9FUNG</name>
<evidence type="ECO:0000256" key="1">
    <source>
        <dbReference type="SAM" id="MobiDB-lite"/>
    </source>
</evidence>
<dbReference type="AlphaFoldDB" id="A0A068RIR2"/>
<dbReference type="Proteomes" id="UP000027586">
    <property type="component" value="Unassembled WGS sequence"/>
</dbReference>
<reference evidence="2" key="1">
    <citation type="submission" date="2013-08" db="EMBL/GenBank/DDBJ databases">
        <title>Gene expansion shapes genome architecture in the human pathogen Lichtheimia corymbifera: an evolutionary genomics analysis in the ancient terrestrial Mucorales (Mucoromycotina).</title>
        <authorList>
            <person name="Schwartze V.U."/>
            <person name="Winter S."/>
            <person name="Shelest E."/>
            <person name="Marcet-Houben M."/>
            <person name="Horn F."/>
            <person name="Wehner S."/>
            <person name="Hoffmann K."/>
            <person name="Riege K."/>
            <person name="Sammeth M."/>
            <person name="Nowrousian M."/>
            <person name="Valiante V."/>
            <person name="Linde J."/>
            <person name="Jacobsen I.D."/>
            <person name="Marz M."/>
            <person name="Brakhage A.A."/>
            <person name="Gabaldon T."/>
            <person name="Bocker S."/>
            <person name="Voigt K."/>
        </authorList>
    </citation>
    <scope>NUCLEOTIDE SEQUENCE [LARGE SCALE GENOMIC DNA]</scope>
    <source>
        <strain evidence="2">FSU 9682</strain>
    </source>
</reference>
<dbReference type="VEuPathDB" id="FungiDB:LCOR_01616.1"/>
<comment type="caution">
    <text evidence="2">The sequence shown here is derived from an EMBL/GenBank/DDBJ whole genome shotgun (WGS) entry which is preliminary data.</text>
</comment>
<sequence length="136" mass="14528">MTLREQCHSASPLGFCEVKPDDSALSLTSTFTDLLRLGLFAKSGIDKEEVRTMMVVQAVGFDGDLLYDGDTGARILPSCTSGNNNSTTNHGSTATVSDDIDHIEASVYGISDPLHKAGRRKQAKGHEMEEGIVGGR</sequence>
<gene>
    <name evidence="2" type="ORF">LCOR_01616.1</name>
</gene>
<proteinExistence type="predicted"/>
<protein>
    <submittedName>
        <fullName evidence="2">Uncharacterized protein</fullName>
    </submittedName>
</protein>
<feature type="region of interest" description="Disordered" evidence="1">
    <location>
        <begin position="116"/>
        <end position="136"/>
    </location>
</feature>